<evidence type="ECO:0000313" key="2">
    <source>
        <dbReference type="EMBL" id="QVW25647.1"/>
    </source>
</evidence>
<gene>
    <name evidence="2" type="ORF">KJF94_08905</name>
</gene>
<sequence length="486" mass="56800">MGIQLYSHLKHVKIPGNAWLSSRQTYVYRDKTLDNLPLFRWPDGRLCHLANQWIMNVSSATKARDTARVYASQITHMIRYCFFKKIEIFELNDNHFYEFTQYLKNNIIKNAAIGGELVGRNHVRAVQLRCLYFLVWISKQFGQFFDHCLIGTEDQSPSIVITWRINRYSGRLDIFHPDLVVSEPYKDDKAVITEAVIRDIQNTIYNMSLQRQRFLNMSCSSKNHSEVGQSAAVYLYERRMFTIRMMKLTGLRPEELVDIPLDLNDDVISSLKISIPTKKQGVPAPIRKFNITLRAALDFNRYLKARKDYIQVLALDGEVVRGENSILLTDRGKSLAKESLTREFARICEQAKFNDMRTCLSMFRHRFITREIHTLLLLRFERDSSLKISWTEGLRDDICFIVKQKTGHRNIESLYEYFHSEYDLLTGKSDRVSSMNQRDRLDAAQEALVDLKFKSHSIVSSTIEQDIQKLELEVESLYKKIYGVDE</sequence>
<accession>A0ABX8F1E3</accession>
<keyword evidence="1" id="KW-0233">DNA recombination</keyword>
<dbReference type="InterPro" id="IPR011010">
    <property type="entry name" value="DNA_brk_join_enz"/>
</dbReference>
<dbReference type="EMBL" id="CP075566">
    <property type="protein sequence ID" value="QVW25647.1"/>
    <property type="molecule type" value="Genomic_DNA"/>
</dbReference>
<dbReference type="SUPFAM" id="SSF56349">
    <property type="entry name" value="DNA breaking-rejoining enzymes"/>
    <property type="match status" value="1"/>
</dbReference>
<organism evidence="2 3">
    <name type="scientific">Pseudomonas hormoni</name>
    <dbReference type="NCBI Taxonomy" id="3093767"/>
    <lineage>
        <taxon>Bacteria</taxon>
        <taxon>Pseudomonadati</taxon>
        <taxon>Pseudomonadota</taxon>
        <taxon>Gammaproteobacteria</taxon>
        <taxon>Pseudomonadales</taxon>
        <taxon>Pseudomonadaceae</taxon>
        <taxon>Pseudomonas</taxon>
    </lineage>
</organism>
<dbReference type="Gene3D" id="1.10.443.10">
    <property type="entry name" value="Intergrase catalytic core"/>
    <property type="match status" value="1"/>
</dbReference>
<keyword evidence="3" id="KW-1185">Reference proteome</keyword>
<dbReference type="Proteomes" id="UP000681155">
    <property type="component" value="Chromosome"/>
</dbReference>
<protein>
    <recommendedName>
        <fullName evidence="4">Site-specific integrase</fullName>
    </recommendedName>
</protein>
<dbReference type="RefSeq" id="WP_214382675.1">
    <property type="nucleotide sequence ID" value="NZ_CP075566.1"/>
</dbReference>
<reference evidence="2 3" key="1">
    <citation type="submission" date="2021-05" db="EMBL/GenBank/DDBJ databases">
        <title>Complete genome of the cytokinin-producing biocontrol strain Pseudomonas fluorescens G20-18.</title>
        <authorList>
            <person name="Nielsen T.K."/>
            <person name="Mekureyaw M.F."/>
            <person name="Hansen L.H."/>
            <person name="Nicolaisen M.H."/>
            <person name="Roitsch T.G."/>
            <person name="Hennessy R.C."/>
        </authorList>
    </citation>
    <scope>NUCLEOTIDE SEQUENCE [LARGE SCALE GENOMIC DNA]</scope>
    <source>
        <strain evidence="2 3">G20-18</strain>
    </source>
</reference>
<dbReference type="InterPro" id="IPR013762">
    <property type="entry name" value="Integrase-like_cat_sf"/>
</dbReference>
<proteinExistence type="predicted"/>
<evidence type="ECO:0000256" key="1">
    <source>
        <dbReference type="ARBA" id="ARBA00023172"/>
    </source>
</evidence>
<evidence type="ECO:0008006" key="4">
    <source>
        <dbReference type="Google" id="ProtNLM"/>
    </source>
</evidence>
<evidence type="ECO:0000313" key="3">
    <source>
        <dbReference type="Proteomes" id="UP000681155"/>
    </source>
</evidence>
<name>A0ABX8F1E3_9PSED</name>